<keyword evidence="2" id="KW-0732">Signal</keyword>
<proteinExistence type="predicted"/>
<evidence type="ECO:0000256" key="2">
    <source>
        <dbReference type="SAM" id="SignalP"/>
    </source>
</evidence>
<name>A0A5C6F2X2_9BACT</name>
<accession>A0A5C6F2X2</accession>
<dbReference type="Pfam" id="PF09492">
    <property type="entry name" value="Pec_lyase"/>
    <property type="match status" value="1"/>
</dbReference>
<dbReference type="RefSeq" id="WP_146458625.1">
    <property type="nucleotide sequence ID" value="NZ_SJPW01000004.1"/>
</dbReference>
<dbReference type="SUPFAM" id="SSF81853">
    <property type="entry name" value="Family 10 polysaccharide lyase"/>
    <property type="match status" value="1"/>
</dbReference>
<comment type="caution">
    <text evidence="3">The sequence shown here is derived from an EMBL/GenBank/DDBJ whole genome shotgun (WGS) entry which is preliminary data.</text>
</comment>
<dbReference type="InterPro" id="IPR012669">
    <property type="entry name" value="Pectate_lyase"/>
</dbReference>
<feature type="signal peptide" evidence="2">
    <location>
        <begin position="1"/>
        <end position="22"/>
    </location>
</feature>
<evidence type="ECO:0000313" key="4">
    <source>
        <dbReference type="Proteomes" id="UP000318288"/>
    </source>
</evidence>
<gene>
    <name evidence="3" type="ORF">Poly51_31150</name>
</gene>
<dbReference type="GO" id="GO:0016829">
    <property type="term" value="F:lyase activity"/>
    <property type="evidence" value="ECO:0007669"/>
    <property type="project" value="UniProtKB-KW"/>
</dbReference>
<evidence type="ECO:0000313" key="3">
    <source>
        <dbReference type="EMBL" id="TWU54396.1"/>
    </source>
</evidence>
<dbReference type="Gene3D" id="1.50.10.20">
    <property type="match status" value="1"/>
</dbReference>
<dbReference type="EMBL" id="SJPW01000004">
    <property type="protein sequence ID" value="TWU54396.1"/>
    <property type="molecule type" value="Genomic_DNA"/>
</dbReference>
<protein>
    <submittedName>
        <fullName evidence="3">Pectic acid lyase</fullName>
    </submittedName>
</protein>
<organism evidence="3 4">
    <name type="scientific">Rubripirellula tenax</name>
    <dbReference type="NCBI Taxonomy" id="2528015"/>
    <lineage>
        <taxon>Bacteria</taxon>
        <taxon>Pseudomonadati</taxon>
        <taxon>Planctomycetota</taxon>
        <taxon>Planctomycetia</taxon>
        <taxon>Pirellulales</taxon>
        <taxon>Pirellulaceae</taxon>
        <taxon>Rubripirellula</taxon>
    </lineage>
</organism>
<dbReference type="OrthoDB" id="9804686at2"/>
<evidence type="ECO:0000256" key="1">
    <source>
        <dbReference type="SAM" id="MobiDB-lite"/>
    </source>
</evidence>
<reference evidence="3 4" key="1">
    <citation type="submission" date="2019-02" db="EMBL/GenBank/DDBJ databases">
        <title>Deep-cultivation of Planctomycetes and their phenomic and genomic characterization uncovers novel biology.</title>
        <authorList>
            <person name="Wiegand S."/>
            <person name="Jogler M."/>
            <person name="Boedeker C."/>
            <person name="Pinto D."/>
            <person name="Vollmers J."/>
            <person name="Rivas-Marin E."/>
            <person name="Kohn T."/>
            <person name="Peeters S.H."/>
            <person name="Heuer A."/>
            <person name="Rast P."/>
            <person name="Oberbeckmann S."/>
            <person name="Bunk B."/>
            <person name="Jeske O."/>
            <person name="Meyerdierks A."/>
            <person name="Storesund J.E."/>
            <person name="Kallscheuer N."/>
            <person name="Luecker S."/>
            <person name="Lage O.M."/>
            <person name="Pohl T."/>
            <person name="Merkel B.J."/>
            <person name="Hornburger P."/>
            <person name="Mueller R.-W."/>
            <person name="Bruemmer F."/>
            <person name="Labrenz M."/>
            <person name="Spormann A.M."/>
            <person name="Op Den Camp H."/>
            <person name="Overmann J."/>
            <person name="Amann R."/>
            <person name="Jetten M.S.M."/>
            <person name="Mascher T."/>
            <person name="Medema M.H."/>
            <person name="Devos D.P."/>
            <person name="Kaster A.-K."/>
            <person name="Ovreas L."/>
            <person name="Rohde M."/>
            <person name="Galperin M.Y."/>
            <person name="Jogler C."/>
        </authorList>
    </citation>
    <scope>NUCLEOTIDE SEQUENCE [LARGE SCALE GENOMIC DNA]</scope>
    <source>
        <strain evidence="3 4">Poly51</strain>
    </source>
</reference>
<sequence precursor="true">MRSSFRWLCLIVACLAYSAARADEGLRQRAIDTMRAASSYFHGNVASHGGYVYHYSLDLADRSGEGVTTKDQIWVQPPGTPTVGLAFLSAYAATGDRFSLDAAIDAGNALRYGQLKSGGWTSSIDFDPKGTQSADYRNGRGRGKNYSTLDDGKSQSAIQFLVRLDEATEFKNEEIHDAVSFGLNAMIGAQFSNGGFPQAWPGANGPRPGLHADFPDYDWRIEHRIKEYWFLPTLNDDVPGEVARTLVEAYRVYKDERFMESLRRLGDFLLLAQLPEPQPGYAQQYTSEMKPAWARKFEPPAVASDETQEVLFTLMLIAQQTNERKYWKPIEPAMKWLERSQLDDGSFARFYELQTNRPLYMNRSGDTYSLTHDDSDLPGHYSWKIKSKLPQLRKSLDRLRAGQSLESFDSLSTLTKKAVTIVDSLDESKRWVDVSDGSRMVGQFTMASGQRFLSSETFSKNLTTLSQFVGASKE</sequence>
<feature type="chain" id="PRO_5022925354" evidence="2">
    <location>
        <begin position="23"/>
        <end position="474"/>
    </location>
</feature>
<keyword evidence="3" id="KW-0456">Lyase</keyword>
<keyword evidence="4" id="KW-1185">Reference proteome</keyword>
<dbReference type="AlphaFoldDB" id="A0A5C6F2X2"/>
<dbReference type="Proteomes" id="UP000318288">
    <property type="component" value="Unassembled WGS sequence"/>
</dbReference>
<feature type="region of interest" description="Disordered" evidence="1">
    <location>
        <begin position="130"/>
        <end position="150"/>
    </location>
</feature>